<sequence>MKKSRFSDTQIIAILKQGESGVPVAQLSREHGMSSATYYKWRAKFGGLEAPMISQMKSTEEELRRFKTMYAELSLQNELLKEALVKKP</sequence>
<dbReference type="InterPro" id="IPR002514">
    <property type="entry name" value="Transposase_8"/>
</dbReference>
<proteinExistence type="predicted"/>
<dbReference type="PANTHER" id="PTHR33609">
    <property type="entry name" value="LOW CALCIUM RESPONSE LOCUS PROTEIN S"/>
    <property type="match status" value="1"/>
</dbReference>
<accession>A0A165SXR3</accession>
<dbReference type="InterPro" id="IPR009057">
    <property type="entry name" value="Homeodomain-like_sf"/>
</dbReference>
<dbReference type="GO" id="GO:0004803">
    <property type="term" value="F:transposase activity"/>
    <property type="evidence" value="ECO:0007669"/>
    <property type="project" value="InterPro"/>
</dbReference>
<dbReference type="SUPFAM" id="SSF46689">
    <property type="entry name" value="Homeodomain-like"/>
    <property type="match status" value="1"/>
</dbReference>
<dbReference type="PANTHER" id="PTHR33609:SF1">
    <property type="entry name" value="TRANSPOSASE"/>
    <property type="match status" value="1"/>
</dbReference>
<organism evidence="1 2">
    <name type="scientific">Pseudovibrio axinellae</name>
    <dbReference type="NCBI Taxonomy" id="989403"/>
    <lineage>
        <taxon>Bacteria</taxon>
        <taxon>Pseudomonadati</taxon>
        <taxon>Pseudomonadota</taxon>
        <taxon>Alphaproteobacteria</taxon>
        <taxon>Hyphomicrobiales</taxon>
        <taxon>Stappiaceae</taxon>
        <taxon>Pseudovibrio</taxon>
    </lineage>
</organism>
<protein>
    <submittedName>
        <fullName evidence="1">Transposase</fullName>
    </submittedName>
</protein>
<dbReference type="STRING" id="989403.SAMN05421798_1861"/>
<dbReference type="PATRIC" id="fig|989403.3.peg.4976"/>
<dbReference type="AlphaFoldDB" id="A0A165SXR3"/>
<keyword evidence="2" id="KW-1185">Reference proteome</keyword>
<dbReference type="EMBL" id="LMCB01000160">
    <property type="protein sequence ID" value="KZL04995.1"/>
    <property type="molecule type" value="Genomic_DNA"/>
</dbReference>
<dbReference type="InterPro" id="IPR052546">
    <property type="entry name" value="Transposase_8_domain"/>
</dbReference>
<evidence type="ECO:0000313" key="2">
    <source>
        <dbReference type="Proteomes" id="UP000076577"/>
    </source>
</evidence>
<reference evidence="1 2" key="1">
    <citation type="journal article" date="2016" name="Front. Microbiol.">
        <title>Comparative Genomic Analysis Reveals a Diverse Repertoire of Genes Involved in Prokaryote-Eukaryote Interactions within the Pseudovibrio Genus.</title>
        <authorList>
            <person name="Romano S."/>
            <person name="Fernandez-Guerra A."/>
            <person name="Reen F.J."/>
            <person name="Glockner F.O."/>
            <person name="Crowley S.P."/>
            <person name="O'Sullivan O."/>
            <person name="Cotter P.D."/>
            <person name="Adams C."/>
            <person name="Dobson A.D."/>
            <person name="O'Gara F."/>
        </authorList>
    </citation>
    <scope>NUCLEOTIDE SEQUENCE [LARGE SCALE GENOMIC DNA]</scope>
    <source>
        <strain evidence="1 2">Ad2</strain>
    </source>
</reference>
<dbReference type="GO" id="GO:0006313">
    <property type="term" value="P:DNA transposition"/>
    <property type="evidence" value="ECO:0007669"/>
    <property type="project" value="InterPro"/>
</dbReference>
<comment type="caution">
    <text evidence="1">The sequence shown here is derived from an EMBL/GenBank/DDBJ whole genome shotgun (WGS) entry which is preliminary data.</text>
</comment>
<dbReference type="Proteomes" id="UP000076577">
    <property type="component" value="Unassembled WGS sequence"/>
</dbReference>
<dbReference type="Pfam" id="PF01527">
    <property type="entry name" value="HTH_Tnp_1"/>
    <property type="match status" value="1"/>
</dbReference>
<name>A0A165SXR3_9HYPH</name>
<evidence type="ECO:0000313" key="1">
    <source>
        <dbReference type="EMBL" id="KZL04995.1"/>
    </source>
</evidence>
<dbReference type="GO" id="GO:0003677">
    <property type="term" value="F:DNA binding"/>
    <property type="evidence" value="ECO:0007669"/>
    <property type="project" value="InterPro"/>
</dbReference>
<gene>
    <name evidence="1" type="ORF">PsAD2_04546</name>
</gene>